<dbReference type="PANTHER" id="PTHR45947">
    <property type="entry name" value="SULFOQUINOVOSYL TRANSFERASE SQD2"/>
    <property type="match status" value="1"/>
</dbReference>
<keyword evidence="5" id="KW-1185">Reference proteome</keyword>
<feature type="domain" description="Glycosyltransferase subfamily 4-like N-terminal" evidence="3">
    <location>
        <begin position="17"/>
        <end position="201"/>
    </location>
</feature>
<dbReference type="EMBL" id="RBWV01000009">
    <property type="protein sequence ID" value="RKS80300.1"/>
    <property type="molecule type" value="Genomic_DNA"/>
</dbReference>
<evidence type="ECO:0000256" key="1">
    <source>
        <dbReference type="ARBA" id="ARBA00022676"/>
    </source>
</evidence>
<dbReference type="PANTHER" id="PTHR45947:SF13">
    <property type="entry name" value="TRANSFERASE"/>
    <property type="match status" value="1"/>
</dbReference>
<keyword evidence="1" id="KW-0328">Glycosyltransferase</keyword>
<dbReference type="OrthoDB" id="3268555at2"/>
<dbReference type="SUPFAM" id="SSF53756">
    <property type="entry name" value="UDP-Glycosyltransferase/glycogen phosphorylase"/>
    <property type="match status" value="1"/>
</dbReference>
<dbReference type="RefSeq" id="WP_121192005.1">
    <property type="nucleotide sequence ID" value="NZ_RBWV01000009.1"/>
</dbReference>
<comment type="caution">
    <text evidence="4">The sequence shown here is derived from an EMBL/GenBank/DDBJ whole genome shotgun (WGS) entry which is preliminary data.</text>
</comment>
<evidence type="ECO:0000313" key="5">
    <source>
        <dbReference type="Proteomes" id="UP000281955"/>
    </source>
</evidence>
<reference evidence="4 5" key="1">
    <citation type="submission" date="2018-10" db="EMBL/GenBank/DDBJ databases">
        <title>Genomic Encyclopedia of Archaeal and Bacterial Type Strains, Phase II (KMG-II): from individual species to whole genera.</title>
        <authorList>
            <person name="Goeker M."/>
        </authorList>
    </citation>
    <scope>NUCLEOTIDE SEQUENCE [LARGE SCALE GENOMIC DNA]</scope>
    <source>
        <strain evidence="4 5">RP-AC37</strain>
    </source>
</reference>
<dbReference type="InParanoid" id="A0A420XU72"/>
<keyword evidence="2 4" id="KW-0808">Transferase</keyword>
<dbReference type="CDD" id="cd03801">
    <property type="entry name" value="GT4_PimA-like"/>
    <property type="match status" value="1"/>
</dbReference>
<dbReference type="GO" id="GO:0016757">
    <property type="term" value="F:glycosyltransferase activity"/>
    <property type="evidence" value="ECO:0007669"/>
    <property type="project" value="UniProtKB-KW"/>
</dbReference>
<dbReference type="Pfam" id="PF13579">
    <property type="entry name" value="Glyco_trans_4_4"/>
    <property type="match status" value="1"/>
</dbReference>
<dbReference type="Proteomes" id="UP000281955">
    <property type="component" value="Unassembled WGS sequence"/>
</dbReference>
<sequence>MRVLVVHNRYRSVNPSGENRVVDLEVEELRRAGHDVATYVRDSDELETMGTAEKLRSVVAPVRSPRAVHDVARLLATHRSQVLHLHNPYPLVSLSVVDTARAHGVPVVQTVHNHRHTCMKGTYLRDGHECRDCLVSGTPLPGVRHRCYRDSLPQSVVMATALVTHRRTLDRIDRFIALTPEIRESLLQRGTDPARIVVKPNAVPDPGSPAPLGRSVTYIGRVSREKGVLALLDAWTRLPAQRGRQLRIAGAGPESDEIARRAVDRDDVEVLGLLDPDGVRRVLEDSALVVVPSLWAEALPLVVLEAMAAGRPLLVTDQGGLPAVVGSETGLVVPASVDGIEGGLATLLSDRALLEQRGSAARAAYEQRYSPSVVTRELVAVYESVVAGSAGAAA</sequence>
<organism evidence="4 5">
    <name type="scientific">Motilibacter peucedani</name>
    <dbReference type="NCBI Taxonomy" id="598650"/>
    <lineage>
        <taxon>Bacteria</taxon>
        <taxon>Bacillati</taxon>
        <taxon>Actinomycetota</taxon>
        <taxon>Actinomycetes</taxon>
        <taxon>Motilibacterales</taxon>
        <taxon>Motilibacteraceae</taxon>
        <taxon>Motilibacter</taxon>
    </lineage>
</organism>
<protein>
    <submittedName>
        <fullName evidence="4">Glycosyltransferase involved in cell wall biosynthesis</fullName>
    </submittedName>
</protein>
<dbReference type="Pfam" id="PF13692">
    <property type="entry name" value="Glyco_trans_1_4"/>
    <property type="match status" value="1"/>
</dbReference>
<dbReference type="AlphaFoldDB" id="A0A420XU72"/>
<accession>A0A420XU72</accession>
<dbReference type="InterPro" id="IPR028098">
    <property type="entry name" value="Glyco_trans_4-like_N"/>
</dbReference>
<dbReference type="InterPro" id="IPR050194">
    <property type="entry name" value="Glycosyltransferase_grp1"/>
</dbReference>
<evidence type="ECO:0000259" key="3">
    <source>
        <dbReference type="Pfam" id="PF13579"/>
    </source>
</evidence>
<evidence type="ECO:0000256" key="2">
    <source>
        <dbReference type="ARBA" id="ARBA00022679"/>
    </source>
</evidence>
<dbReference type="GO" id="GO:1901137">
    <property type="term" value="P:carbohydrate derivative biosynthetic process"/>
    <property type="evidence" value="ECO:0007669"/>
    <property type="project" value="UniProtKB-ARBA"/>
</dbReference>
<evidence type="ECO:0000313" key="4">
    <source>
        <dbReference type="EMBL" id="RKS80300.1"/>
    </source>
</evidence>
<proteinExistence type="predicted"/>
<name>A0A420XU72_9ACTN</name>
<dbReference type="Gene3D" id="3.40.50.2000">
    <property type="entry name" value="Glycogen Phosphorylase B"/>
    <property type="match status" value="2"/>
</dbReference>
<gene>
    <name evidence="4" type="ORF">CLV35_0727</name>
</gene>